<reference evidence="6" key="1">
    <citation type="submission" date="2024-06" db="EMBL/GenBank/DDBJ databases">
        <title>Draft genome sequence of Microbacterium sp. strain A8/3-1, isolated from Oxytropis tragacanthoides Fisch. ex DC. Root nodules in the Altai region of Russia.</title>
        <authorList>
            <person name="Sazanova A."/>
            <person name="Guro P."/>
            <person name="Kuznetsova I."/>
            <person name="Belimov A."/>
            <person name="Safronova V."/>
        </authorList>
    </citation>
    <scope>NUCLEOTIDE SEQUENCE</scope>
    <source>
        <strain evidence="6">A8/3-1</strain>
    </source>
</reference>
<evidence type="ECO:0000259" key="4">
    <source>
        <dbReference type="Pfam" id="PF00534"/>
    </source>
</evidence>
<keyword evidence="3" id="KW-0808">Transferase</keyword>
<sequence>MLVTIVSRIYRPEPSAASLFLGAVADELTDRGNQVIVLTARPPGRMTTPRHSETVRTFPVIRDRQGYVRGYIPYLSFDIPLAFRMLFMRRPDVVFMEPPPTTGLVVRIVCALRRIPYVYDAADIWSDAADQATNSSLVIRVLRAMEGFGMRGAERLVTISQGVVTRARALGVTRRIAVTGFGADTGAFSPNSAIPVRRLFVYAGSYSPWHGAEALIDAFGIFSREHPGYTLRFIGNGSERETIEARAREVGVADAVEFLAAVPAEQLLPHLNEAVASMATLRPGTGYDYAFTTKAYSSLAAGCPVLFAGPGPTATFLREANRHVRAGIACEHDVAQIAIAMEQLATTPLQAEEREALGRWTAEEHSLAAVARRVVDNIEAAAADPEED</sequence>
<dbReference type="SUPFAM" id="SSF53756">
    <property type="entry name" value="UDP-Glycosyltransferase/glycogen phosphorylase"/>
    <property type="match status" value="1"/>
</dbReference>
<evidence type="ECO:0000256" key="1">
    <source>
        <dbReference type="ARBA" id="ARBA00021292"/>
    </source>
</evidence>
<dbReference type="InterPro" id="IPR028098">
    <property type="entry name" value="Glyco_trans_4-like_N"/>
</dbReference>
<dbReference type="AlphaFoldDB" id="A0AAU7VZJ3"/>
<dbReference type="GO" id="GO:1901137">
    <property type="term" value="P:carbohydrate derivative biosynthetic process"/>
    <property type="evidence" value="ECO:0007669"/>
    <property type="project" value="UniProtKB-ARBA"/>
</dbReference>
<feature type="domain" description="Glycosyl transferase family 1" evidence="4">
    <location>
        <begin position="197"/>
        <end position="358"/>
    </location>
</feature>
<dbReference type="InterPro" id="IPR050194">
    <property type="entry name" value="Glycosyltransferase_grp1"/>
</dbReference>
<evidence type="ECO:0000313" key="6">
    <source>
        <dbReference type="EMBL" id="XBX79718.1"/>
    </source>
</evidence>
<proteinExistence type="predicted"/>
<protein>
    <recommendedName>
        <fullName evidence="1">D-inositol 3-phosphate glycosyltransferase</fullName>
    </recommendedName>
</protein>
<dbReference type="PANTHER" id="PTHR45947">
    <property type="entry name" value="SULFOQUINOVOSYL TRANSFERASE SQD2"/>
    <property type="match status" value="1"/>
</dbReference>
<name>A0AAU7VZJ3_9MICO</name>
<gene>
    <name evidence="6" type="ORF">ABS642_06430</name>
</gene>
<dbReference type="CDD" id="cd03794">
    <property type="entry name" value="GT4_WbuB-like"/>
    <property type="match status" value="1"/>
</dbReference>
<dbReference type="PANTHER" id="PTHR45947:SF3">
    <property type="entry name" value="SULFOQUINOVOSYL TRANSFERASE SQD2"/>
    <property type="match status" value="1"/>
</dbReference>
<dbReference type="Gene3D" id="3.40.50.2000">
    <property type="entry name" value="Glycogen Phosphorylase B"/>
    <property type="match status" value="2"/>
</dbReference>
<evidence type="ECO:0000256" key="3">
    <source>
        <dbReference type="ARBA" id="ARBA00022679"/>
    </source>
</evidence>
<dbReference type="InterPro" id="IPR001296">
    <property type="entry name" value="Glyco_trans_1"/>
</dbReference>
<dbReference type="Pfam" id="PF13579">
    <property type="entry name" value="Glyco_trans_4_4"/>
    <property type="match status" value="1"/>
</dbReference>
<dbReference type="Pfam" id="PF00534">
    <property type="entry name" value="Glycos_transf_1"/>
    <property type="match status" value="1"/>
</dbReference>
<evidence type="ECO:0000256" key="2">
    <source>
        <dbReference type="ARBA" id="ARBA00022676"/>
    </source>
</evidence>
<feature type="domain" description="Glycosyltransferase subfamily 4-like N-terminal" evidence="5">
    <location>
        <begin position="23"/>
        <end position="180"/>
    </location>
</feature>
<keyword evidence="2" id="KW-0328">Glycosyltransferase</keyword>
<accession>A0AAU7VZJ3</accession>
<organism evidence="6">
    <name type="scientific">Microbacterium sp. A8/3-1</name>
    <dbReference type="NCBI Taxonomy" id="3160749"/>
    <lineage>
        <taxon>Bacteria</taxon>
        <taxon>Bacillati</taxon>
        <taxon>Actinomycetota</taxon>
        <taxon>Actinomycetes</taxon>
        <taxon>Micrococcales</taxon>
        <taxon>Microbacteriaceae</taxon>
        <taxon>Microbacterium</taxon>
    </lineage>
</organism>
<dbReference type="EMBL" id="CP158357">
    <property type="protein sequence ID" value="XBX79718.1"/>
    <property type="molecule type" value="Genomic_DNA"/>
</dbReference>
<evidence type="ECO:0000259" key="5">
    <source>
        <dbReference type="Pfam" id="PF13579"/>
    </source>
</evidence>
<dbReference type="GO" id="GO:0016758">
    <property type="term" value="F:hexosyltransferase activity"/>
    <property type="evidence" value="ECO:0007669"/>
    <property type="project" value="TreeGrafter"/>
</dbReference>
<dbReference type="RefSeq" id="WP_350352671.1">
    <property type="nucleotide sequence ID" value="NZ_CP158357.1"/>
</dbReference>